<name>A0A0E9RV20_ANGAN</name>
<dbReference type="AlphaFoldDB" id="A0A0E9RV20"/>
<organism evidence="1">
    <name type="scientific">Anguilla anguilla</name>
    <name type="common">European freshwater eel</name>
    <name type="synonym">Muraena anguilla</name>
    <dbReference type="NCBI Taxonomy" id="7936"/>
    <lineage>
        <taxon>Eukaryota</taxon>
        <taxon>Metazoa</taxon>
        <taxon>Chordata</taxon>
        <taxon>Craniata</taxon>
        <taxon>Vertebrata</taxon>
        <taxon>Euteleostomi</taxon>
        <taxon>Actinopterygii</taxon>
        <taxon>Neopterygii</taxon>
        <taxon>Teleostei</taxon>
        <taxon>Anguilliformes</taxon>
        <taxon>Anguillidae</taxon>
        <taxon>Anguilla</taxon>
    </lineage>
</organism>
<dbReference type="EMBL" id="GBXM01075618">
    <property type="protein sequence ID" value="JAH32959.1"/>
    <property type="molecule type" value="Transcribed_RNA"/>
</dbReference>
<sequence length="46" mass="5107">MCDYTSCADTGNRFQNDRVIPVVTLAAMKSTALIHNAYFLNANVKK</sequence>
<evidence type="ECO:0000313" key="1">
    <source>
        <dbReference type="EMBL" id="JAH32959.1"/>
    </source>
</evidence>
<reference evidence="1" key="2">
    <citation type="journal article" date="2015" name="Fish Shellfish Immunol.">
        <title>Early steps in the European eel (Anguilla anguilla)-Vibrio vulnificus interaction in the gills: Role of the RtxA13 toxin.</title>
        <authorList>
            <person name="Callol A."/>
            <person name="Pajuelo D."/>
            <person name="Ebbesson L."/>
            <person name="Teles M."/>
            <person name="MacKenzie S."/>
            <person name="Amaro C."/>
        </authorList>
    </citation>
    <scope>NUCLEOTIDE SEQUENCE</scope>
</reference>
<reference evidence="1" key="1">
    <citation type="submission" date="2014-11" db="EMBL/GenBank/DDBJ databases">
        <authorList>
            <person name="Amaro Gonzalez C."/>
        </authorList>
    </citation>
    <scope>NUCLEOTIDE SEQUENCE</scope>
</reference>
<protein>
    <submittedName>
        <fullName evidence="1">Uncharacterized protein</fullName>
    </submittedName>
</protein>
<proteinExistence type="predicted"/>
<accession>A0A0E9RV20</accession>